<dbReference type="AlphaFoldDB" id="A0A1H4GIU1"/>
<feature type="transmembrane region" description="Helical" evidence="1">
    <location>
        <begin position="351"/>
        <end position="373"/>
    </location>
</feature>
<accession>A0A1H4GIU1</accession>
<reference evidence="2 3" key="1">
    <citation type="submission" date="2016-10" db="EMBL/GenBank/DDBJ databases">
        <authorList>
            <person name="de Groot N.N."/>
        </authorList>
    </citation>
    <scope>NUCLEOTIDE SEQUENCE [LARGE SCALE GENOMIC DNA]</scope>
    <source>
        <strain evidence="2 3">CCM7597</strain>
    </source>
</reference>
<dbReference type="InterPro" id="IPR010288">
    <property type="entry name" value="EcsB_ABC"/>
</dbReference>
<feature type="transmembrane region" description="Helical" evidence="1">
    <location>
        <begin position="379"/>
        <end position="399"/>
    </location>
</feature>
<feature type="transmembrane region" description="Helical" evidence="1">
    <location>
        <begin position="102"/>
        <end position="124"/>
    </location>
</feature>
<dbReference type="GO" id="GO:0016020">
    <property type="term" value="C:membrane"/>
    <property type="evidence" value="ECO:0007669"/>
    <property type="project" value="InterPro"/>
</dbReference>
<protein>
    <submittedName>
        <fullName evidence="2">ABC-2 type transport system permease protein</fullName>
    </submittedName>
</protein>
<evidence type="ECO:0000313" key="3">
    <source>
        <dbReference type="Proteomes" id="UP000198584"/>
    </source>
</evidence>
<dbReference type="STRING" id="571932.SAMN05421743_11658"/>
<dbReference type="OrthoDB" id="2447941at2"/>
<dbReference type="PIRSF" id="PIRSF037259">
    <property type="entry name" value="EcsB_ABC"/>
    <property type="match status" value="1"/>
</dbReference>
<evidence type="ECO:0000313" key="2">
    <source>
        <dbReference type="EMBL" id="SEB09526.1"/>
    </source>
</evidence>
<keyword evidence="3" id="KW-1185">Reference proteome</keyword>
<keyword evidence="1" id="KW-0472">Membrane</keyword>
<dbReference type="EMBL" id="FNQR01000016">
    <property type="protein sequence ID" value="SEB09526.1"/>
    <property type="molecule type" value="Genomic_DNA"/>
</dbReference>
<dbReference type="Proteomes" id="UP000198584">
    <property type="component" value="Unassembled WGS sequence"/>
</dbReference>
<gene>
    <name evidence="2" type="ORF">SAMN05421743_11658</name>
</gene>
<keyword evidence="1" id="KW-1133">Transmembrane helix</keyword>
<feature type="transmembrane region" description="Helical" evidence="1">
    <location>
        <begin position="136"/>
        <end position="156"/>
    </location>
</feature>
<feature type="transmembrane region" description="Helical" evidence="1">
    <location>
        <begin position="25"/>
        <end position="45"/>
    </location>
</feature>
<sequence>MIDAKAFWLKRFNEHTKETGRYLRYIFNGHIAVAMIFFISALAFYYQQWLANLPENFPTALIVGIAFGLIASYSPVRTLLKEPDLVFLLPAEHQLDDYFKRCLYYSYVIQLYLVLLVGAALGPLYFASYPEQGTNYYLLMLLVVLIFKVWNMLANWWMLKERNATTRLWDLLIRIVLNIVVFYFFAAGELLFAGIVTVLLFGVTMYNYTLAKKKPGLVWDVLVEKDQARMRAFYRIANMFTDVPHLKNTIKKRHWLVGLLVKPVPYKQSESFDYLYRITFARSSDYVGMYFRLVVIGGLAIYYVPNIWVKVAFAILFLYLSAFQMMTLWNHHRTIAWMDLYPLKQEWRQQAVLKWLLMLMLFQTFLFGLLFIIQWNLLGLVLVWGGGAVFSWLFTQSYIKPRLT</sequence>
<keyword evidence="1" id="KW-0812">Transmembrane</keyword>
<name>A0A1H4GIU1_9BACI</name>
<feature type="transmembrane region" description="Helical" evidence="1">
    <location>
        <begin position="57"/>
        <end position="76"/>
    </location>
</feature>
<evidence type="ECO:0000256" key="1">
    <source>
        <dbReference type="SAM" id="Phobius"/>
    </source>
</evidence>
<proteinExistence type="predicted"/>
<dbReference type="RefSeq" id="WP_093046089.1">
    <property type="nucleotide sequence ID" value="NZ_FNQR01000016.1"/>
</dbReference>
<organism evidence="2 3">
    <name type="scientific">Thalassobacillus cyri</name>
    <dbReference type="NCBI Taxonomy" id="571932"/>
    <lineage>
        <taxon>Bacteria</taxon>
        <taxon>Bacillati</taxon>
        <taxon>Bacillota</taxon>
        <taxon>Bacilli</taxon>
        <taxon>Bacillales</taxon>
        <taxon>Bacillaceae</taxon>
        <taxon>Thalassobacillus</taxon>
    </lineage>
</organism>
<feature type="transmembrane region" description="Helical" evidence="1">
    <location>
        <begin position="311"/>
        <end position="330"/>
    </location>
</feature>
<dbReference type="Pfam" id="PF05975">
    <property type="entry name" value="EcsB"/>
    <property type="match status" value="1"/>
</dbReference>